<evidence type="ECO:0000256" key="13">
    <source>
        <dbReference type="ARBA" id="ARBA00023200"/>
    </source>
</evidence>
<evidence type="ECO:0000256" key="11">
    <source>
        <dbReference type="ARBA" id="ARBA00022844"/>
    </source>
</evidence>
<evidence type="ECO:0000256" key="12">
    <source>
        <dbReference type="ARBA" id="ARBA00022953"/>
    </source>
</evidence>
<keyword evidence="9" id="KW-0378">Hydrolase</keyword>
<keyword evidence="3" id="KW-0696">RNA-directed RNA polymerase</keyword>
<dbReference type="EMBL" id="AB693151">
    <property type="protein sequence ID" value="BAM45331.1"/>
    <property type="molecule type" value="Genomic_RNA"/>
</dbReference>
<dbReference type="InterPro" id="IPR026382">
    <property type="entry name" value="CapSnatch_arenavir"/>
</dbReference>
<accession>K0IW85</accession>
<evidence type="ECO:0000256" key="1">
    <source>
        <dbReference type="ARBA" id="ARBA00012494"/>
    </source>
</evidence>
<evidence type="ECO:0000256" key="6">
    <source>
        <dbReference type="ARBA" id="ARBA00022715"/>
    </source>
</evidence>
<dbReference type="GO" id="GO:0046872">
    <property type="term" value="F:metal ion binding"/>
    <property type="evidence" value="ECO:0007669"/>
    <property type="project" value="UniProtKB-KW"/>
</dbReference>
<keyword evidence="8" id="KW-0547">Nucleotide-binding</keyword>
<keyword evidence="5" id="KW-0548">Nucleotidyltransferase</keyword>
<dbReference type="GeneID" id="13791597"/>
<sequence>MAGIILVPMVDGRCTYENSMMPDWVNHKFRDLLFRLLEFSNENERIFEESEYMRLCESLKTSVDRRSGIDSMKVLRDDRSSHNDEIIRMCHTEINPSMSSEEVALGINQIYGEFRRDLLSGELKRNFRVSNPGQLISEFTHLYEGNLYKDDLKEICKLAVRSCPLMRFINSSLKGSDKHRCRVSYVDNLLSMLNKVKSLKLLNTRRKQLLNLDVLMLSALIKFEKTDPLRSKDSNYWLGCCHVSVNDRLVSHQSTKNDFLKVLRNRQKSGPFRGVPLSIIFDNTLSGFISKVKKCLQLAGLNFMNYNLTENLSDECAIKFSDFFEFTRDNPPPTMHYEKVDCYNYDSMVSLENAAFQKLSSISLAITNSMKTSSVVRLRQNESGAQRYKSVECKEVFYQDVKTDSGDFYLLYQKTGEVSRCYSIHDHSSHIASFYADPKRFFLPIFSHDVILEMLDIMMSWLTPCSDLEGSIPSVHLALRTLVLLLLTNPSKRNQRQVQNLRYLTMALVSDFHHVELMDKLREDLITDAEKLVHQLMVYLVREVFLVEKKTLLTTRFKFMLNVSYLCHLITKETPDRLTDQIKCFEKFFEPKKDFGFFVNPKEVITDEEKDLLYKQMVKFTSKDLKCQSKTPGINKKAFSLMVSSINNGTLVCKGEKKLDLLDPMMNSGCATALDLASNKSVVVNKTLNGERLLEYDFNKLLVNSVSQITENFMRKGKLTLNAGDYEYKVSKAVSKLIISTSKGGGADKLETDDLKPDHIFDGQEELEFFHEVKDRVESIMLNYGVRKQTEYSDTHSKERKGLHHLQDVLPGEKAGLRKLILSEISYHLVEDFDPSCLSQDDLKYVCERTQTHNVLGKLYFTKEFKEQCTLDDMAPNLCRRFFEDGEWFSCFKMILLQMNANTYSGKYRFNHRQQLNFKFDRCKLEEDARISERESNSESLSKALSLSKCLSSALKNLCFYSEEAPTSYTSIGPDSGRLKFALSYKEQVGGNRELYIGDMRTKMFTRLIEDYFESLTGFFSGSCLNDEKEFENAILSMTINVRQGFLSYSMDHSKWGPMMCPFLFLMLLQNLKLSDEQYVRGGKDHISTLLAWHIHKMVEVPHNVVSAMMRSYIKDKLKLLKGSHCTPTERLFRNYFEKGVVPSHITSLIDMGQGILHNASDFYGLLSERFINYSISLLYGEAVDAYTSSDDQITLFDERISNLAEDDPEEVLILLEFHSHMSALLNKFVSPKSVVSRFAAEFKSRFYVWGEEVPLLTKFVSAALHNVKCKEPHQLCETIDTILDQAVANGVPVRLVNRIQSRTLSLLKYANCPIDPFMLNCQTDVKDWLDGSRGYRIQRLIETLCPSQTKVMRKLVRRLHHKLKNGELSEEFLVDLFNRDKPQVIEHLGKVLDLTEDLTGLGDLCWLNLNEQFPMRMVLRQKVIYPSSMNFNEERLPSLVKTLQNKLSSKFTRGAQKLLAEAINKSAFQSCISSGFIGLCKTLGSRCIRNKEKETLYIKKVVSELEKDARVSAELSKVHDITLYKLNKGNTTVPCPAIDSTCFLRPILWDYICITLSNSFELGVWVIADPSPPPEDGFMSSQMNLNDYVGRKPTGVRLLEDRVTLNHILQSVRRLFPKIYEDQLLPFMSDQSSKMMKWSPRIKFLDLCVLIDIHSECLSLISHIVKYKRDEHYVVLTSDLARCHSREDTSLKDEFVVSSSDVCRNFLKQVFFESFVREFVITSRTIGNFSWFPHKSMTPSDDGIELLGPFQTFVSKVVNKGFERPMYRTDLQHGFGWFSYQFSDIICALAQLVQIGLTETHLFNGMTEFWNYVIENTSGILQLNFSVNFTHNQSGGSCLRKFSISFQIKCQVTDVGQSRMLDCTYYFQGDVDRRLLDECLCLLRTDMMFKGNNVRLDLRSDEFQEYVKDPLSLGCIVELVITNSDAILKDVTSDDFQRVGPEWEPVPLSIKNGNLYEGCMLVQPLSLALGNKDFLIFLVETEGHPTQSVSLAALFKHRFKTGEHLMDVDIQLVLRDAQIAKHTLIDPLKEVTDWFRFRDTSLCYSKAKETIMYETSIGRFRLKGKSCDDWLVEAVQEEIE</sequence>
<keyword evidence="6" id="KW-1157">Cap snatching</keyword>
<keyword evidence="4" id="KW-0808">Transferase</keyword>
<evidence type="ECO:0000256" key="10">
    <source>
        <dbReference type="ARBA" id="ARBA00022842"/>
    </source>
</evidence>
<dbReference type="InterPro" id="IPR007099">
    <property type="entry name" value="RNA-dir_pol_NSvirus"/>
</dbReference>
<dbReference type="GO" id="GO:0039694">
    <property type="term" value="P:viral RNA genome replication"/>
    <property type="evidence" value="ECO:0007669"/>
    <property type="project" value="InterPro"/>
</dbReference>
<gene>
    <name evidence="18" type="primary">L</name>
</gene>
<evidence type="ECO:0000256" key="4">
    <source>
        <dbReference type="ARBA" id="ARBA00022679"/>
    </source>
</evidence>
<dbReference type="InterPro" id="IPR010453">
    <property type="entry name" value="RNA_pol_arenavir"/>
</dbReference>
<dbReference type="KEGG" id="vg:13791597"/>
<evidence type="ECO:0000256" key="14">
    <source>
        <dbReference type="ARBA" id="ARBA00030285"/>
    </source>
</evidence>
<dbReference type="Gene3D" id="1.20.1440.300">
    <property type="entry name" value="RNA-directed RNA polymerase L, helical domain"/>
    <property type="match status" value="1"/>
</dbReference>
<dbReference type="Proteomes" id="UP000108713">
    <property type="component" value="Genome"/>
</dbReference>
<organism evidence="18 19">
    <name type="scientific">Lunk virus NKS-1</name>
    <dbReference type="NCBI Taxonomy" id="1134579"/>
    <lineage>
        <taxon>Viruses</taxon>
        <taxon>Riboviria</taxon>
        <taxon>Orthornavirae</taxon>
        <taxon>Negarnaviricota</taxon>
        <taxon>Polyploviricotina</taxon>
        <taxon>Bunyaviricetes</taxon>
        <taxon>Hareavirales</taxon>
        <taxon>Arenaviridae</taxon>
        <taxon>Mammarenavirus</taxon>
        <taxon>Mammarenavirus lunkense</taxon>
    </lineage>
</organism>
<evidence type="ECO:0000256" key="2">
    <source>
        <dbReference type="ARBA" id="ARBA00018602"/>
    </source>
</evidence>
<evidence type="ECO:0000256" key="16">
    <source>
        <dbReference type="ARBA" id="ARBA00031012"/>
    </source>
</evidence>
<keyword evidence="10" id="KW-0460">Magnesium</keyword>
<evidence type="ECO:0000259" key="17">
    <source>
        <dbReference type="PROSITE" id="PS50525"/>
    </source>
</evidence>
<keyword evidence="11" id="KW-0946">Virion</keyword>
<dbReference type="GO" id="GO:0044423">
    <property type="term" value="C:virion component"/>
    <property type="evidence" value="ECO:0007669"/>
    <property type="project" value="UniProtKB-KW"/>
</dbReference>
<dbReference type="GO" id="GO:0016787">
    <property type="term" value="F:hydrolase activity"/>
    <property type="evidence" value="ECO:0007669"/>
    <property type="project" value="UniProtKB-KW"/>
</dbReference>
<evidence type="ECO:0000256" key="8">
    <source>
        <dbReference type="ARBA" id="ARBA00022741"/>
    </source>
</evidence>
<evidence type="ECO:0000313" key="18">
    <source>
        <dbReference type="EMBL" id="BAM45331.1"/>
    </source>
</evidence>
<proteinExistence type="predicted"/>
<dbReference type="PROSITE" id="PS50525">
    <property type="entry name" value="RDRP_SSRNA_NEG_SEG"/>
    <property type="match status" value="1"/>
</dbReference>
<evidence type="ECO:0000313" key="19">
    <source>
        <dbReference type="Proteomes" id="UP000108713"/>
    </source>
</evidence>
<keyword evidence="13" id="KW-1035">Host cytoplasm</keyword>
<evidence type="ECO:0000256" key="3">
    <source>
        <dbReference type="ARBA" id="ARBA00022484"/>
    </source>
</evidence>
<name>K0IW85_9VIRU</name>
<dbReference type="RefSeq" id="YP_006858709.1">
    <property type="nucleotide sequence ID" value="NC_018711.1"/>
</dbReference>
<dbReference type="Pfam" id="PF06317">
    <property type="entry name" value="Arena_RNA_pol"/>
    <property type="match status" value="1"/>
</dbReference>
<evidence type="ECO:0000256" key="7">
    <source>
        <dbReference type="ARBA" id="ARBA00022723"/>
    </source>
</evidence>
<evidence type="ECO:0000256" key="5">
    <source>
        <dbReference type="ARBA" id="ARBA00022695"/>
    </source>
</evidence>
<feature type="domain" description="RdRp catalytic" evidence="17">
    <location>
        <begin position="1036"/>
        <end position="1230"/>
    </location>
</feature>
<keyword evidence="12" id="KW-0693">Viral RNA replication</keyword>
<protein>
    <recommendedName>
        <fullName evidence="2">RNA-directed RNA polymerase L</fullName>
        <ecNumber evidence="1">2.7.7.48</ecNumber>
    </recommendedName>
    <alternativeName>
        <fullName evidence="14">Large structural protein</fullName>
    </alternativeName>
    <alternativeName>
        <fullName evidence="16">Replicase</fullName>
    </alternativeName>
    <alternativeName>
        <fullName evidence="15">Transcriptase</fullName>
    </alternativeName>
</protein>
<dbReference type="GO" id="GO:0003968">
    <property type="term" value="F:RNA-directed RNA polymerase activity"/>
    <property type="evidence" value="ECO:0007669"/>
    <property type="project" value="UniProtKB-KW"/>
</dbReference>
<dbReference type="GO" id="GO:0075526">
    <property type="term" value="P:cap snatching"/>
    <property type="evidence" value="ECO:0007669"/>
    <property type="project" value="UniProtKB-KW"/>
</dbReference>
<dbReference type="GO" id="GO:0000166">
    <property type="term" value="F:nucleotide binding"/>
    <property type="evidence" value="ECO:0007669"/>
    <property type="project" value="UniProtKB-KW"/>
</dbReference>
<reference evidence="18 19" key="1">
    <citation type="journal article" date="2012" name="J. Gen. Virol.">
        <title>Molecular surveillance and phylogenetic analysis of Old World arenaviruses in Zambia.</title>
        <authorList>
            <person name="Ishii A."/>
            <person name="Thomas Y."/>
            <person name="Moonga L."/>
            <person name="Nakamura I."/>
            <person name="Ohnuma A."/>
            <person name="Hang'ombe B.M."/>
            <person name="Takada A."/>
            <person name="Mweene A.S."/>
            <person name="Sawa H."/>
        </authorList>
    </citation>
    <scope>NUCLEOTIDE SEQUENCE [LARGE SCALE GENOMIC DNA]</scope>
    <source>
        <strain evidence="18">NKS-1</strain>
    </source>
</reference>
<evidence type="ECO:0000256" key="15">
    <source>
        <dbReference type="ARBA" id="ARBA00030436"/>
    </source>
</evidence>
<dbReference type="Pfam" id="PF17296">
    <property type="entry name" value="ArenaCapSnatch"/>
    <property type="match status" value="1"/>
</dbReference>
<evidence type="ECO:0000256" key="9">
    <source>
        <dbReference type="ARBA" id="ARBA00022801"/>
    </source>
</evidence>
<keyword evidence="7" id="KW-0479">Metal-binding</keyword>
<dbReference type="EC" id="2.7.7.48" evidence="1"/>
<keyword evidence="19" id="KW-1185">Reference proteome</keyword>